<evidence type="ECO:0000313" key="1">
    <source>
        <dbReference type="EMBL" id="TLX69646.1"/>
    </source>
</evidence>
<dbReference type="InterPro" id="IPR045809">
    <property type="entry name" value="MobI"/>
</dbReference>
<dbReference type="RefSeq" id="WP_138526985.1">
    <property type="nucleotide sequence ID" value="NZ_SWDV01000093.1"/>
</dbReference>
<keyword evidence="2" id="KW-1185">Reference proteome</keyword>
<sequence length="157" mass="17575">MSSSPSTTPDPVAVVDQLYKQLREQAEEMRDQFFQRALALQVDKKGHVPIGIAVLEPSENSFAAYWVRIFISAQGRSVRTINKGIGFKYPVGAFSFVKQPLKGLVRAYEMELATLRQLASENRALRKSLQAHHGKVTRQVTQASFRSLAEVPDARSE</sequence>
<reference evidence="1 2" key="1">
    <citation type="submission" date="2019-04" db="EMBL/GenBank/DDBJ databases">
        <authorList>
            <person name="Li M."/>
        </authorList>
    </citation>
    <scope>NUCLEOTIDE SEQUENCE [LARGE SCALE GENOMIC DNA]</scope>
    <source>
        <strain evidence="1 2">LAM1902</strain>
    </source>
</reference>
<organism evidence="1 2">
    <name type="scientific">Pseudomonas nicosulfuronedens</name>
    <dbReference type="NCBI Taxonomy" id="2571105"/>
    <lineage>
        <taxon>Bacteria</taxon>
        <taxon>Pseudomonadati</taxon>
        <taxon>Pseudomonadota</taxon>
        <taxon>Gammaproteobacteria</taxon>
        <taxon>Pseudomonadales</taxon>
        <taxon>Pseudomonadaceae</taxon>
        <taxon>Pseudomonas</taxon>
    </lineage>
</organism>
<dbReference type="Proteomes" id="UP000306635">
    <property type="component" value="Unassembled WGS sequence"/>
</dbReference>
<dbReference type="Pfam" id="PF19456">
    <property type="entry name" value="MobI"/>
    <property type="match status" value="1"/>
</dbReference>
<gene>
    <name evidence="1" type="ORF">FAS41_30465</name>
</gene>
<dbReference type="GeneID" id="300409082"/>
<dbReference type="OrthoDB" id="6860719at2"/>
<proteinExistence type="predicted"/>
<comment type="caution">
    <text evidence="1">The sequence shown here is derived from an EMBL/GenBank/DDBJ whole genome shotgun (WGS) entry which is preliminary data.</text>
</comment>
<name>A0A5R9R7L9_9PSED</name>
<evidence type="ECO:0000313" key="2">
    <source>
        <dbReference type="Proteomes" id="UP000306635"/>
    </source>
</evidence>
<protein>
    <submittedName>
        <fullName evidence="1">Uncharacterized protein</fullName>
    </submittedName>
</protein>
<dbReference type="EMBL" id="SWDV01000093">
    <property type="protein sequence ID" value="TLX69646.1"/>
    <property type="molecule type" value="Genomic_DNA"/>
</dbReference>
<accession>A0A5R9R7L9</accession>
<dbReference type="AlphaFoldDB" id="A0A5R9R7L9"/>